<dbReference type="Proteomes" id="UP000032180">
    <property type="component" value="Chromosome 3"/>
</dbReference>
<dbReference type="HOGENOM" id="CLU_807483_0_0_1"/>
<reference evidence="4 5" key="1">
    <citation type="submission" date="2012-08" db="EMBL/GenBank/DDBJ databases">
        <title>Oryza genome evolution.</title>
        <authorList>
            <person name="Wing R.A."/>
        </authorList>
    </citation>
    <scope>NUCLEOTIDE SEQUENCE</scope>
</reference>
<dbReference type="InterPro" id="IPR036236">
    <property type="entry name" value="Znf_C2H2_sf"/>
</dbReference>
<keyword evidence="1" id="KW-0479">Metal-binding</keyword>
<proteinExistence type="predicted"/>
<reference evidence="4" key="3">
    <citation type="submission" date="2015-04" db="UniProtKB">
        <authorList>
            <consortium name="EnsemblPlants"/>
        </authorList>
    </citation>
    <scope>IDENTIFICATION</scope>
</reference>
<dbReference type="eggNOG" id="ENOG502R5NH">
    <property type="taxonomic scope" value="Eukaryota"/>
</dbReference>
<name>A0A0D9VW83_9ORYZ</name>
<evidence type="ECO:0000256" key="2">
    <source>
        <dbReference type="SAM" id="MobiDB-lite"/>
    </source>
</evidence>
<keyword evidence="1" id="KW-0863">Zinc-finger</keyword>
<sequence length="345" mass="38187">MAPAEKKHWCRICNKSFPSYNSLGGHMNMHGTRRKKKPPPSPRKAPSTAASGRYGFRERQQRQVVCLSDSTSSDDEPEPWTLAPKTECQLCFRVFHSRDALSMHMKAHANHGGKMVMVEQRASRKLSPLSSADGDHGFSAVCYVPVKKARSRRIRMDIFPTTPVTMTHGREVVDAACVLVMLSEDAYKNSDSVDEDLEMDGSLECSPQKTEMEPSSYCLDVIGDTELIKLENYSSDEETKFVSLSDVLKATASHECRICGKVLPSGAALGGHMKSHSVTPAHEKVATFSKTSVTPSRKQHLGVENELYELNLPALSYRDCSGTRTESERNPCCVLALQAAFRVSE</sequence>
<keyword evidence="5" id="KW-1185">Reference proteome</keyword>
<protein>
    <recommendedName>
        <fullName evidence="3">C2H2-type domain-containing protein</fullName>
    </recommendedName>
</protein>
<keyword evidence="1" id="KW-0862">Zinc</keyword>
<dbReference type="PANTHER" id="PTHR46869">
    <property type="entry name" value="C2H2-LIKE ZINC FINGER PROTEIN"/>
    <property type="match status" value="1"/>
</dbReference>
<evidence type="ECO:0000313" key="4">
    <source>
        <dbReference type="EnsemblPlants" id="LPERR03G21170.1"/>
    </source>
</evidence>
<reference evidence="5" key="2">
    <citation type="submission" date="2013-12" db="EMBL/GenBank/DDBJ databases">
        <authorList>
            <person name="Yu Y."/>
            <person name="Lee S."/>
            <person name="de Baynast K."/>
            <person name="Wissotski M."/>
            <person name="Liu L."/>
            <person name="Talag J."/>
            <person name="Goicoechea J."/>
            <person name="Angelova A."/>
            <person name="Jetty R."/>
            <person name="Kudrna D."/>
            <person name="Golser W."/>
            <person name="Rivera L."/>
            <person name="Zhang J."/>
            <person name="Wing R."/>
        </authorList>
    </citation>
    <scope>NUCLEOTIDE SEQUENCE</scope>
</reference>
<feature type="domain" description="C2H2-type" evidence="3">
    <location>
        <begin position="8"/>
        <end position="35"/>
    </location>
</feature>
<dbReference type="STRING" id="77586.A0A0D9VW83"/>
<dbReference type="AlphaFoldDB" id="A0A0D9VW83"/>
<dbReference type="PANTHER" id="PTHR46869:SF6">
    <property type="entry name" value="C2H2-TYPE DOMAIN-CONTAINING PROTEIN"/>
    <property type="match status" value="1"/>
</dbReference>
<evidence type="ECO:0000259" key="3">
    <source>
        <dbReference type="PROSITE" id="PS50157"/>
    </source>
</evidence>
<dbReference type="InterPro" id="IPR013087">
    <property type="entry name" value="Znf_C2H2_type"/>
</dbReference>
<dbReference type="SUPFAM" id="SSF57667">
    <property type="entry name" value="beta-beta-alpha zinc fingers"/>
    <property type="match status" value="1"/>
</dbReference>
<dbReference type="PROSITE" id="PS00028">
    <property type="entry name" value="ZINC_FINGER_C2H2_1"/>
    <property type="match status" value="3"/>
</dbReference>
<dbReference type="Gene3D" id="3.30.160.60">
    <property type="entry name" value="Classic Zinc Finger"/>
    <property type="match status" value="1"/>
</dbReference>
<accession>A0A0D9VW83</accession>
<evidence type="ECO:0000256" key="1">
    <source>
        <dbReference type="PROSITE-ProRule" id="PRU00042"/>
    </source>
</evidence>
<organism evidence="4 5">
    <name type="scientific">Leersia perrieri</name>
    <dbReference type="NCBI Taxonomy" id="77586"/>
    <lineage>
        <taxon>Eukaryota</taxon>
        <taxon>Viridiplantae</taxon>
        <taxon>Streptophyta</taxon>
        <taxon>Embryophyta</taxon>
        <taxon>Tracheophyta</taxon>
        <taxon>Spermatophyta</taxon>
        <taxon>Magnoliopsida</taxon>
        <taxon>Liliopsida</taxon>
        <taxon>Poales</taxon>
        <taxon>Poaceae</taxon>
        <taxon>BOP clade</taxon>
        <taxon>Oryzoideae</taxon>
        <taxon>Oryzeae</taxon>
        <taxon>Oryzinae</taxon>
        <taxon>Leersia</taxon>
    </lineage>
</organism>
<dbReference type="EnsemblPlants" id="LPERR03G21170.1">
    <property type="protein sequence ID" value="LPERR03G21170.1"/>
    <property type="gene ID" value="LPERR03G21170"/>
</dbReference>
<evidence type="ECO:0000313" key="5">
    <source>
        <dbReference type="Proteomes" id="UP000032180"/>
    </source>
</evidence>
<dbReference type="Gramene" id="LPERR03G21170.1">
    <property type="protein sequence ID" value="LPERR03G21170.1"/>
    <property type="gene ID" value="LPERR03G21170"/>
</dbReference>
<dbReference type="SMART" id="SM00355">
    <property type="entry name" value="ZnF_C2H2"/>
    <property type="match status" value="3"/>
</dbReference>
<feature type="region of interest" description="Disordered" evidence="2">
    <location>
        <begin position="23"/>
        <end position="55"/>
    </location>
</feature>
<feature type="domain" description="C2H2-type" evidence="3">
    <location>
        <begin position="86"/>
        <end position="113"/>
    </location>
</feature>
<dbReference type="PROSITE" id="PS50157">
    <property type="entry name" value="ZINC_FINGER_C2H2_2"/>
    <property type="match status" value="3"/>
</dbReference>
<dbReference type="Pfam" id="PF13912">
    <property type="entry name" value="zf-C2H2_6"/>
    <property type="match status" value="3"/>
</dbReference>
<dbReference type="GO" id="GO:0008270">
    <property type="term" value="F:zinc ion binding"/>
    <property type="evidence" value="ECO:0007669"/>
    <property type="project" value="UniProtKB-KW"/>
</dbReference>
<feature type="domain" description="C2H2-type" evidence="3">
    <location>
        <begin position="254"/>
        <end position="277"/>
    </location>
</feature>